<organism evidence="2 3">
    <name type="scientific">Micromonospora maris</name>
    <dbReference type="NCBI Taxonomy" id="1003110"/>
    <lineage>
        <taxon>Bacteria</taxon>
        <taxon>Bacillati</taxon>
        <taxon>Actinomycetota</taxon>
        <taxon>Actinomycetes</taxon>
        <taxon>Micromonosporales</taxon>
        <taxon>Micromonosporaceae</taxon>
        <taxon>Micromonospora</taxon>
    </lineage>
</organism>
<proteinExistence type="predicted"/>
<feature type="transmembrane region" description="Helical" evidence="1">
    <location>
        <begin position="50"/>
        <end position="72"/>
    </location>
</feature>
<comment type="caution">
    <text evidence="2">The sequence shown here is derived from an EMBL/GenBank/DDBJ whole genome shotgun (WGS) entry which is preliminary data.</text>
</comment>
<keyword evidence="1" id="KW-0472">Membrane</keyword>
<evidence type="ECO:0000256" key="1">
    <source>
        <dbReference type="SAM" id="Phobius"/>
    </source>
</evidence>
<keyword evidence="3" id="KW-1185">Reference proteome</keyword>
<gene>
    <name evidence="2" type="ORF">ADL17_01455</name>
</gene>
<name>A0A9X0LGC9_9ACTN</name>
<dbReference type="EMBL" id="LMWI01000001">
    <property type="protein sequence ID" value="KUJ49444.1"/>
    <property type="molecule type" value="Genomic_DNA"/>
</dbReference>
<dbReference type="Proteomes" id="UP000053246">
    <property type="component" value="Unassembled WGS sequence"/>
</dbReference>
<keyword evidence="1" id="KW-1133">Transmembrane helix</keyword>
<sequence length="81" mass="8120">MSSYYAGGSGSATVAFPAGEPDNSGSLTGQILAQGWADHGTERSSSTTRVVIVMAVALVLLVAISVLVVLVANNALSGLLE</sequence>
<evidence type="ECO:0000313" key="2">
    <source>
        <dbReference type="EMBL" id="KUJ49444.1"/>
    </source>
</evidence>
<evidence type="ECO:0000313" key="3">
    <source>
        <dbReference type="Proteomes" id="UP000053246"/>
    </source>
</evidence>
<keyword evidence="1" id="KW-0812">Transmembrane</keyword>
<accession>A0A9X0LGC9</accession>
<protein>
    <submittedName>
        <fullName evidence="2">Uncharacterized protein</fullName>
    </submittedName>
</protein>
<reference evidence="2 3" key="1">
    <citation type="submission" date="2015-10" db="EMBL/GenBank/DDBJ databases">
        <authorList>
            <person name="Ju K.-S."/>
            <person name="Doroghazi J.R."/>
            <person name="Metcalf W.W."/>
        </authorList>
    </citation>
    <scope>NUCLEOTIDE SEQUENCE [LARGE SCALE GENOMIC DNA]</scope>
    <source>
        <strain evidence="2 3">NRRL B-24793</strain>
    </source>
</reference>
<dbReference type="AlphaFoldDB" id="A0A9X0LGC9"/>